<name>W7CMX1_9LIST</name>
<gene>
    <name evidence="2" type="ORF">BCAMP_10390</name>
</gene>
<dbReference type="Pfam" id="PF13619">
    <property type="entry name" value="KTSC"/>
    <property type="match status" value="1"/>
</dbReference>
<reference evidence="2 3" key="1">
    <citation type="submission" date="2012-12" db="EMBL/GenBank/DDBJ databases">
        <title>Novel taxa of Listeriaceae from agricultural environments in the United States.</title>
        <authorList>
            <person name="den Bakker H.C."/>
            <person name="Allred A."/>
            <person name="Warchocki S."/>
            <person name="Wright E.M."/>
            <person name="Burrell A."/>
            <person name="Nightingale K.K."/>
            <person name="Kephart D."/>
            <person name="Wiedmann M."/>
        </authorList>
    </citation>
    <scope>NUCLEOTIDE SEQUENCE [LARGE SCALE GENOMIC DNA]</scope>
    <source>
        <strain evidence="2 3">FSL F6-1037</strain>
    </source>
</reference>
<dbReference type="STRING" id="1265861.BCAMP_10390"/>
<proteinExistence type="predicted"/>
<evidence type="ECO:0000259" key="1">
    <source>
        <dbReference type="Pfam" id="PF13619"/>
    </source>
</evidence>
<dbReference type="InterPro" id="IPR025309">
    <property type="entry name" value="KTSC_dom"/>
</dbReference>
<accession>W7CMX1</accession>
<organism evidence="2 3">
    <name type="scientific">Brochothrix campestris FSL F6-1037</name>
    <dbReference type="NCBI Taxonomy" id="1265861"/>
    <lineage>
        <taxon>Bacteria</taxon>
        <taxon>Bacillati</taxon>
        <taxon>Bacillota</taxon>
        <taxon>Bacilli</taxon>
        <taxon>Bacillales</taxon>
        <taxon>Listeriaceae</taxon>
        <taxon>Brochothrix</taxon>
    </lineage>
</organism>
<sequence>MNMHPVVSETISSIGYNQTKQELHVKLAATTYAYLNVPSYIFQGLMSAASKGEYYNVYIENSFEFRSVVEA</sequence>
<dbReference type="Proteomes" id="UP000019243">
    <property type="component" value="Unassembled WGS sequence"/>
</dbReference>
<protein>
    <recommendedName>
        <fullName evidence="1">KTSC domain-containing protein</fullName>
    </recommendedName>
</protein>
<dbReference type="RefSeq" id="WP_035315256.1">
    <property type="nucleotide sequence ID" value="NZ_AODH01000044.1"/>
</dbReference>
<feature type="domain" description="KTSC" evidence="1">
    <location>
        <begin position="8"/>
        <end position="63"/>
    </location>
</feature>
<keyword evidence="3" id="KW-1185">Reference proteome</keyword>
<evidence type="ECO:0000313" key="2">
    <source>
        <dbReference type="EMBL" id="EUJ36996.1"/>
    </source>
</evidence>
<comment type="caution">
    <text evidence="2">The sequence shown here is derived from an EMBL/GenBank/DDBJ whole genome shotgun (WGS) entry which is preliminary data.</text>
</comment>
<evidence type="ECO:0000313" key="3">
    <source>
        <dbReference type="Proteomes" id="UP000019243"/>
    </source>
</evidence>
<dbReference type="AlphaFoldDB" id="W7CMX1"/>
<dbReference type="OrthoDB" id="8450910at2"/>
<dbReference type="EMBL" id="AODH01000044">
    <property type="protein sequence ID" value="EUJ36996.1"/>
    <property type="molecule type" value="Genomic_DNA"/>
</dbReference>